<accession>A0A4Q7KL76</accession>
<feature type="domain" description="LD-carboxypeptidase N-terminal" evidence="3">
    <location>
        <begin position="16"/>
        <end position="131"/>
    </location>
</feature>
<dbReference type="PANTHER" id="PTHR30237:SF4">
    <property type="entry name" value="LD-CARBOXYPEPTIDASE C-TERMINAL DOMAIN-CONTAINING PROTEIN"/>
    <property type="match status" value="1"/>
</dbReference>
<dbReference type="OrthoDB" id="9807329at2"/>
<dbReference type="InterPro" id="IPR040921">
    <property type="entry name" value="Peptidase_S66C"/>
</dbReference>
<dbReference type="InterPro" id="IPR029062">
    <property type="entry name" value="Class_I_gatase-like"/>
</dbReference>
<dbReference type="Gene3D" id="3.40.50.10740">
    <property type="entry name" value="Class I glutamine amidotransferase-like"/>
    <property type="match status" value="1"/>
</dbReference>
<dbReference type="GO" id="GO:0004180">
    <property type="term" value="F:carboxypeptidase activity"/>
    <property type="evidence" value="ECO:0007669"/>
    <property type="project" value="UniProtKB-KW"/>
</dbReference>
<keyword evidence="5" id="KW-0121">Carboxypeptidase</keyword>
<reference evidence="5 6" key="1">
    <citation type="submission" date="2019-02" db="EMBL/GenBank/DDBJ databases">
        <title>Genomic Encyclopedia of Type Strains, Phase IV (KMG-IV): sequencing the most valuable type-strain genomes for metagenomic binning, comparative biology and taxonomic classification.</title>
        <authorList>
            <person name="Goeker M."/>
        </authorList>
    </citation>
    <scope>NUCLEOTIDE SEQUENCE [LARGE SCALE GENOMIC DNA]</scope>
    <source>
        <strain evidence="5 6">DSM 101727</strain>
    </source>
</reference>
<dbReference type="CDD" id="cd07062">
    <property type="entry name" value="Peptidase_S66_mccF_like"/>
    <property type="match status" value="1"/>
</dbReference>
<evidence type="ECO:0000313" key="5">
    <source>
        <dbReference type="EMBL" id="RZS34686.1"/>
    </source>
</evidence>
<dbReference type="AlphaFoldDB" id="A0A4Q7KL76"/>
<keyword evidence="2" id="KW-0378">Hydrolase</keyword>
<dbReference type="Pfam" id="PF17676">
    <property type="entry name" value="Peptidase_S66C"/>
    <property type="match status" value="1"/>
</dbReference>
<comment type="similarity">
    <text evidence="1">Belongs to the peptidase S66 family.</text>
</comment>
<dbReference type="InterPro" id="IPR027461">
    <property type="entry name" value="Carboxypeptidase_A_C_sf"/>
</dbReference>
<dbReference type="InterPro" id="IPR027478">
    <property type="entry name" value="LdcA_N"/>
</dbReference>
<dbReference type="InterPro" id="IPR003507">
    <property type="entry name" value="S66_fam"/>
</dbReference>
<feature type="domain" description="LD-carboxypeptidase C-terminal" evidence="4">
    <location>
        <begin position="204"/>
        <end position="334"/>
    </location>
</feature>
<keyword evidence="5" id="KW-0645">Protease</keyword>
<dbReference type="RefSeq" id="WP_130346150.1">
    <property type="nucleotide sequence ID" value="NZ_SGWQ01000008.1"/>
</dbReference>
<evidence type="ECO:0000259" key="3">
    <source>
        <dbReference type="Pfam" id="PF02016"/>
    </source>
</evidence>
<dbReference type="EMBL" id="SGWQ01000008">
    <property type="protein sequence ID" value="RZS34686.1"/>
    <property type="molecule type" value="Genomic_DNA"/>
</dbReference>
<evidence type="ECO:0000259" key="4">
    <source>
        <dbReference type="Pfam" id="PF17676"/>
    </source>
</evidence>
<dbReference type="SUPFAM" id="SSF141986">
    <property type="entry name" value="LD-carboxypeptidase A C-terminal domain-like"/>
    <property type="match status" value="1"/>
</dbReference>
<organism evidence="5 6">
    <name type="scientific">Herbihabitans rhizosphaerae</name>
    <dbReference type="NCBI Taxonomy" id="1872711"/>
    <lineage>
        <taxon>Bacteria</taxon>
        <taxon>Bacillati</taxon>
        <taxon>Actinomycetota</taxon>
        <taxon>Actinomycetes</taxon>
        <taxon>Pseudonocardiales</taxon>
        <taxon>Pseudonocardiaceae</taxon>
        <taxon>Herbihabitans</taxon>
    </lineage>
</organism>
<protein>
    <submittedName>
        <fullName evidence="5">Muramoyltetrapeptide carboxypeptidase LdcA involved in peptidoglycan recycling</fullName>
    </submittedName>
</protein>
<proteinExistence type="inferred from homology"/>
<evidence type="ECO:0000313" key="6">
    <source>
        <dbReference type="Proteomes" id="UP000294257"/>
    </source>
</evidence>
<dbReference type="Gene3D" id="3.50.30.60">
    <property type="entry name" value="LD-carboxypeptidase A C-terminal domain-like"/>
    <property type="match status" value="1"/>
</dbReference>
<gene>
    <name evidence="5" type="ORF">EV193_10834</name>
</gene>
<dbReference type="InterPro" id="IPR040449">
    <property type="entry name" value="Peptidase_S66_N"/>
</dbReference>
<dbReference type="SUPFAM" id="SSF52317">
    <property type="entry name" value="Class I glutamine amidotransferase-like"/>
    <property type="match status" value="1"/>
</dbReference>
<dbReference type="PANTHER" id="PTHR30237">
    <property type="entry name" value="MURAMOYLTETRAPEPTIDE CARBOXYPEPTIDASE"/>
    <property type="match status" value="1"/>
</dbReference>
<dbReference type="Proteomes" id="UP000294257">
    <property type="component" value="Unassembled WGS sequence"/>
</dbReference>
<comment type="caution">
    <text evidence="5">The sequence shown here is derived from an EMBL/GenBank/DDBJ whole genome shotgun (WGS) entry which is preliminary data.</text>
</comment>
<evidence type="ECO:0000256" key="2">
    <source>
        <dbReference type="ARBA" id="ARBA00022801"/>
    </source>
</evidence>
<evidence type="ECO:0000256" key="1">
    <source>
        <dbReference type="ARBA" id="ARBA00010233"/>
    </source>
</evidence>
<dbReference type="Pfam" id="PF02016">
    <property type="entry name" value="Peptidase_S66"/>
    <property type="match status" value="1"/>
</dbReference>
<name>A0A4Q7KL76_9PSEU</name>
<sequence length="345" mass="37615">MRTMTYPDKPKPGDRVAVLSPAAGLPGLFPVPHDLGLRRLTGDFGLVPVEYPTTRRLGSSPADRAADLHAAFADPDITAVITSIGGDDQITVLSHVDDELLRANPKPFFGYSDNVNLLTRLWELGIVAYHGGSIMTQFGRASRIHPLTEESLRAALFTRGTYRLSAPDSYGDEDVPWDSGAMSVEPPMFPSTGWEWHNADRIVEGPSWGGCLEVIAGLLMADKVLPVEEYAGCVLFLETSEEMPSAGDVHRILRGMGERGLLGQFAAVLFGRPKAWSIDRRTTPTEKAEYLAAQRESVRRAFAEYAPDAVLVLDVDLGHTDPQLVLPYGGTVRVDGPARTITVEY</sequence>
<keyword evidence="6" id="KW-1185">Reference proteome</keyword>